<dbReference type="Proteomes" id="UP000620124">
    <property type="component" value="Unassembled WGS sequence"/>
</dbReference>
<protein>
    <submittedName>
        <fullName evidence="1">Uncharacterized protein</fullName>
    </submittedName>
</protein>
<comment type="caution">
    <text evidence="1">The sequence shown here is derived from an EMBL/GenBank/DDBJ whole genome shotgun (WGS) entry which is preliminary data.</text>
</comment>
<dbReference type="AlphaFoldDB" id="A0A8H6Y9T1"/>
<evidence type="ECO:0000313" key="1">
    <source>
        <dbReference type="EMBL" id="KAF7357033.1"/>
    </source>
</evidence>
<gene>
    <name evidence="1" type="ORF">MVEN_01040000</name>
</gene>
<proteinExistence type="predicted"/>
<sequence>MSPLHHPSTPEECVTQQLLSTLEIDKGKVGQANSIKTAVHLGGDGKNASHHDCVQCCNSKTLKDGCGQGDNLDAGMLTEIVRDFLLLTLEHENLHGYQRTDVETILEKCAEMEGVNVSSYTNPHQISRTSID</sequence>
<reference evidence="1" key="1">
    <citation type="submission" date="2020-05" db="EMBL/GenBank/DDBJ databases">
        <title>Mycena genomes resolve the evolution of fungal bioluminescence.</title>
        <authorList>
            <person name="Tsai I.J."/>
        </authorList>
    </citation>
    <scope>NUCLEOTIDE SEQUENCE</scope>
    <source>
        <strain evidence="1">CCC161011</strain>
    </source>
</reference>
<evidence type="ECO:0000313" key="2">
    <source>
        <dbReference type="Proteomes" id="UP000620124"/>
    </source>
</evidence>
<accession>A0A8H6Y9T1</accession>
<dbReference type="EMBL" id="JACAZI010000007">
    <property type="protein sequence ID" value="KAF7357033.1"/>
    <property type="molecule type" value="Genomic_DNA"/>
</dbReference>
<name>A0A8H6Y9T1_9AGAR</name>
<organism evidence="1 2">
    <name type="scientific">Mycena venus</name>
    <dbReference type="NCBI Taxonomy" id="2733690"/>
    <lineage>
        <taxon>Eukaryota</taxon>
        <taxon>Fungi</taxon>
        <taxon>Dikarya</taxon>
        <taxon>Basidiomycota</taxon>
        <taxon>Agaricomycotina</taxon>
        <taxon>Agaricomycetes</taxon>
        <taxon>Agaricomycetidae</taxon>
        <taxon>Agaricales</taxon>
        <taxon>Marasmiineae</taxon>
        <taxon>Mycenaceae</taxon>
        <taxon>Mycena</taxon>
    </lineage>
</organism>
<keyword evidence="2" id="KW-1185">Reference proteome</keyword>